<feature type="domain" description="CUE" evidence="3">
    <location>
        <begin position="2"/>
        <end position="45"/>
    </location>
</feature>
<accession>A0A7J7CBE8</accession>
<organism evidence="4 5">
    <name type="scientific">Tripterygium wilfordii</name>
    <name type="common">Thunder God vine</name>
    <dbReference type="NCBI Taxonomy" id="458696"/>
    <lineage>
        <taxon>Eukaryota</taxon>
        <taxon>Viridiplantae</taxon>
        <taxon>Streptophyta</taxon>
        <taxon>Embryophyta</taxon>
        <taxon>Tracheophyta</taxon>
        <taxon>Spermatophyta</taxon>
        <taxon>Magnoliopsida</taxon>
        <taxon>eudicotyledons</taxon>
        <taxon>Gunneridae</taxon>
        <taxon>Pentapetalae</taxon>
        <taxon>rosids</taxon>
        <taxon>fabids</taxon>
        <taxon>Celastrales</taxon>
        <taxon>Celastraceae</taxon>
        <taxon>Tripterygium</taxon>
    </lineage>
</organism>
<feature type="coiled-coil region" evidence="1">
    <location>
        <begin position="458"/>
        <end position="525"/>
    </location>
</feature>
<comment type="caution">
    <text evidence="4">The sequence shown here is derived from an EMBL/GenBank/DDBJ whole genome shotgun (WGS) entry which is preliminary data.</text>
</comment>
<evidence type="ECO:0000256" key="1">
    <source>
        <dbReference type="SAM" id="Coils"/>
    </source>
</evidence>
<dbReference type="PANTHER" id="PTHR48459">
    <property type="entry name" value="CUE DOMAIN-CONTAINING PROTEIN"/>
    <property type="match status" value="1"/>
</dbReference>
<protein>
    <recommendedName>
        <fullName evidence="3">CUE domain-containing protein</fullName>
    </recommendedName>
</protein>
<proteinExistence type="predicted"/>
<dbReference type="FunCoup" id="A0A7J7CBE8">
    <property type="interactions" value="1615"/>
</dbReference>
<dbReference type="CDD" id="cd14279">
    <property type="entry name" value="CUE"/>
    <property type="match status" value="1"/>
</dbReference>
<dbReference type="InParanoid" id="A0A7J7CBE8"/>
<name>A0A7J7CBE8_TRIWF</name>
<keyword evidence="5" id="KW-1185">Reference proteome</keyword>
<dbReference type="EMBL" id="JAAARO010000018">
    <property type="protein sequence ID" value="KAF5731514.1"/>
    <property type="molecule type" value="Genomic_DNA"/>
</dbReference>
<dbReference type="InterPro" id="IPR003892">
    <property type="entry name" value="CUE"/>
</dbReference>
<dbReference type="GO" id="GO:0043130">
    <property type="term" value="F:ubiquitin binding"/>
    <property type="evidence" value="ECO:0007669"/>
    <property type="project" value="InterPro"/>
</dbReference>
<keyword evidence="1" id="KW-0175">Coiled coil</keyword>
<feature type="region of interest" description="Disordered" evidence="2">
    <location>
        <begin position="59"/>
        <end position="109"/>
    </location>
</feature>
<dbReference type="AlphaFoldDB" id="A0A7J7CBE8"/>
<gene>
    <name evidence="4" type="ORF">HS088_TW18G00192</name>
</gene>
<feature type="region of interest" description="Disordered" evidence="2">
    <location>
        <begin position="218"/>
        <end position="242"/>
    </location>
</feature>
<sequence length="564" mass="61613">MGFNLVYQSLIDIFPQIDKRLLRAVAIEHSKDVDAAVDSVISEIIPYWSQRSFAVFPPREDIRPVGTSDGGGESEAENEEQSKLLRHRTVSAEREVDTSSSVPLMTGQAYDNDDTVGAHLTGSTNDEALTTSAIENEHEEQSKLLSQTVGAEKEVGSSSVVTSMTRQPYDNDGSIGAHVPGSTNDSALANSTIFYNSCYGKSSTSTGGEELILLGSAQENSHQSGSVDKPNNLTNEGGVNELPTNWAQDKAVVSDNLMDLHCEWKDFEGPCANDFDMITCDKLDRAKSCSDGTLLEGKSSVVEVVPSSPQEDTMVTICGGPHVDIEADASASTDEFEKLEAGSSIDSKPNGEFPVLQKDTEDNAKIIITRSGQICRVDLLEEIIEVSKNHKKTLFAAMESVMNMMREVEVQEKAAEAAVEDAARGGLDILVEVEKLKTMLEHAKETNNMHAGEVYGEKAILATELKELQARLLSLSDERDKSLAILDEMHQSLEARLSVAEKLKKAAELEKLEKVESARNALAEQEAFMEMVVRDSKILQQEAEENSKLREFLIDRGHVVDALQ</sequence>
<dbReference type="Proteomes" id="UP000593562">
    <property type="component" value="Unassembled WGS sequence"/>
</dbReference>
<reference evidence="4 5" key="1">
    <citation type="journal article" date="2020" name="Nat. Commun.">
        <title>Genome of Tripterygium wilfordii and identification of cytochrome P450 involved in triptolide biosynthesis.</title>
        <authorList>
            <person name="Tu L."/>
            <person name="Su P."/>
            <person name="Zhang Z."/>
            <person name="Gao L."/>
            <person name="Wang J."/>
            <person name="Hu T."/>
            <person name="Zhou J."/>
            <person name="Zhang Y."/>
            <person name="Zhao Y."/>
            <person name="Liu Y."/>
            <person name="Song Y."/>
            <person name="Tong Y."/>
            <person name="Lu Y."/>
            <person name="Yang J."/>
            <person name="Xu C."/>
            <person name="Jia M."/>
            <person name="Peters R.J."/>
            <person name="Huang L."/>
            <person name="Gao W."/>
        </authorList>
    </citation>
    <scope>NUCLEOTIDE SEQUENCE [LARGE SCALE GENOMIC DNA]</scope>
    <source>
        <strain evidence="5">cv. XIE 37</strain>
        <tissue evidence="4">Leaf</tissue>
    </source>
</reference>
<dbReference type="PROSITE" id="PS51140">
    <property type="entry name" value="CUE"/>
    <property type="match status" value="1"/>
</dbReference>
<evidence type="ECO:0000313" key="5">
    <source>
        <dbReference type="Proteomes" id="UP000593562"/>
    </source>
</evidence>
<evidence type="ECO:0000256" key="2">
    <source>
        <dbReference type="SAM" id="MobiDB-lite"/>
    </source>
</evidence>
<evidence type="ECO:0000313" key="4">
    <source>
        <dbReference type="EMBL" id="KAF5731514.1"/>
    </source>
</evidence>
<evidence type="ECO:0000259" key="3">
    <source>
        <dbReference type="PROSITE" id="PS51140"/>
    </source>
</evidence>
<dbReference type="PANTHER" id="PTHR48459:SF1">
    <property type="entry name" value="CUE DOMAIN-CONTAINING PROTEIN"/>
    <property type="match status" value="1"/>
</dbReference>